<keyword evidence="1" id="KW-0472">Membrane</keyword>
<dbReference type="AlphaFoldDB" id="A0A1I7WFN3"/>
<feature type="transmembrane region" description="Helical" evidence="1">
    <location>
        <begin position="16"/>
        <end position="33"/>
    </location>
</feature>
<dbReference type="Proteomes" id="UP000095283">
    <property type="component" value="Unplaced"/>
</dbReference>
<sequence length="245" mass="28518">MIRISILTNKLLNYEINTYLVLCSFFFFLLYFLKNFKIIISLIKKSFSQPPPHPLLFKAPRSGYNSAPPPLYAGQYHRDDRVDFPTSTFNGYIQSSPEINEIRNKAVILEEISTTKLEPKTSSEKTNLIFECKNMLPLQFLILIGSSSLSDAFYSSIISASSCSCSSNGRDEKKSCRIVFWTNPGNVWYWDFAWVSIFYNYIIRKYTIKLLFLLILKLLLKFLSKRFVKFAIFITIQINFSITYE</sequence>
<keyword evidence="1" id="KW-0812">Transmembrane</keyword>
<evidence type="ECO:0000256" key="1">
    <source>
        <dbReference type="SAM" id="Phobius"/>
    </source>
</evidence>
<evidence type="ECO:0000313" key="3">
    <source>
        <dbReference type="WBParaSite" id="Hba_03784"/>
    </source>
</evidence>
<protein>
    <submittedName>
        <fullName evidence="3">Transmembrane protein</fullName>
    </submittedName>
</protein>
<name>A0A1I7WFN3_HETBA</name>
<evidence type="ECO:0000313" key="2">
    <source>
        <dbReference type="Proteomes" id="UP000095283"/>
    </source>
</evidence>
<keyword evidence="1" id="KW-1133">Transmembrane helix</keyword>
<dbReference type="WBParaSite" id="Hba_03784">
    <property type="protein sequence ID" value="Hba_03784"/>
    <property type="gene ID" value="Hba_03784"/>
</dbReference>
<reference evidence="3" key="1">
    <citation type="submission" date="2016-11" db="UniProtKB">
        <authorList>
            <consortium name="WormBaseParasite"/>
        </authorList>
    </citation>
    <scope>IDENTIFICATION</scope>
</reference>
<proteinExistence type="predicted"/>
<keyword evidence="2" id="KW-1185">Reference proteome</keyword>
<accession>A0A1I7WFN3</accession>
<organism evidence="2 3">
    <name type="scientific">Heterorhabditis bacteriophora</name>
    <name type="common">Entomopathogenic nematode worm</name>
    <dbReference type="NCBI Taxonomy" id="37862"/>
    <lineage>
        <taxon>Eukaryota</taxon>
        <taxon>Metazoa</taxon>
        <taxon>Ecdysozoa</taxon>
        <taxon>Nematoda</taxon>
        <taxon>Chromadorea</taxon>
        <taxon>Rhabditida</taxon>
        <taxon>Rhabditina</taxon>
        <taxon>Rhabditomorpha</taxon>
        <taxon>Strongyloidea</taxon>
        <taxon>Heterorhabditidae</taxon>
        <taxon>Heterorhabditis</taxon>
    </lineage>
</organism>